<dbReference type="SUPFAM" id="SSF56112">
    <property type="entry name" value="Protein kinase-like (PK-like)"/>
    <property type="match status" value="1"/>
</dbReference>
<dbReference type="PANTHER" id="PTHR43895:SF32">
    <property type="entry name" value="SERINE_THREONINE-PROTEIN KINASE CHK1"/>
    <property type="match status" value="1"/>
</dbReference>
<evidence type="ECO:0000259" key="11">
    <source>
        <dbReference type="PROSITE" id="PS50011"/>
    </source>
</evidence>
<evidence type="ECO:0000256" key="6">
    <source>
        <dbReference type="ARBA" id="ARBA00022840"/>
    </source>
</evidence>
<comment type="catalytic activity">
    <reaction evidence="7">
        <text>L-threonyl-[protein] + ATP = O-phospho-L-threonyl-[protein] + ADP + H(+)</text>
        <dbReference type="Rhea" id="RHEA:46608"/>
        <dbReference type="Rhea" id="RHEA-COMP:11060"/>
        <dbReference type="Rhea" id="RHEA-COMP:11605"/>
        <dbReference type="ChEBI" id="CHEBI:15378"/>
        <dbReference type="ChEBI" id="CHEBI:30013"/>
        <dbReference type="ChEBI" id="CHEBI:30616"/>
        <dbReference type="ChEBI" id="CHEBI:61977"/>
        <dbReference type="ChEBI" id="CHEBI:456216"/>
        <dbReference type="EC" id="2.7.11.1"/>
    </reaction>
</comment>
<dbReference type="EC" id="2.7.11.1" evidence="1"/>
<keyword evidence="3" id="KW-0808">Transferase</keyword>
<evidence type="ECO:0000256" key="3">
    <source>
        <dbReference type="ARBA" id="ARBA00022679"/>
    </source>
</evidence>
<dbReference type="PROSITE" id="PS00107">
    <property type="entry name" value="PROTEIN_KINASE_ATP"/>
    <property type="match status" value="1"/>
</dbReference>
<dbReference type="InterPro" id="IPR008271">
    <property type="entry name" value="Ser/Thr_kinase_AS"/>
</dbReference>
<keyword evidence="4 9" id="KW-0547">Nucleotide-binding</keyword>
<feature type="domain" description="Protein kinase" evidence="11">
    <location>
        <begin position="15"/>
        <end position="283"/>
    </location>
</feature>
<comment type="similarity">
    <text evidence="10">Belongs to the protein kinase superfamily.</text>
</comment>
<evidence type="ECO:0000256" key="2">
    <source>
        <dbReference type="ARBA" id="ARBA00022527"/>
    </source>
</evidence>
<dbReference type="Pfam" id="PF00069">
    <property type="entry name" value="Pkinase"/>
    <property type="match status" value="1"/>
</dbReference>
<evidence type="ECO:0000256" key="1">
    <source>
        <dbReference type="ARBA" id="ARBA00012513"/>
    </source>
</evidence>
<accession>A0A9J6BMD3</accession>
<sequence length="447" mass="51528">MTYSLPLPYSINKDWLLLEKLGEGAFANVRRMVCKRTNSAYALKLIDLKKNTNTEKSAKKEACILKLLCHPNIVEFYQTFMLKHDEQIFQCIVLELITGGELFHQIPQNVGISISQARLYFNQILDGVEYIHSCGIAHRDLKPENILISVSNNSPCIKISDFGMATVFMIDGKQRMLNKECGSLAYMAPEVTESAYFAQPADIWSIGMILVLMLTGTKPWTEATKFSTKYMKWTKNEISDISPWNRLDEYTLSFLRKILNPYPMERLTIPQIKDEDWCCSQYMSNINKISSVPVDNTMIEALTRMCSFIETTPSPIQQYEQNFNFNILSSPQLIEAPEVYSKLSTNIIRTPYEKYITRCLVKSDVFETLRRLISVCSNFEWTWKVNDFSMTVSSLNRENVTFKINISEFNGNTLIDIRLSSGCVLEFKRNFFKIKESKEILQVLLPS</sequence>
<dbReference type="AlphaFoldDB" id="A0A9J6BMD3"/>
<dbReference type="GO" id="GO:0005634">
    <property type="term" value="C:nucleus"/>
    <property type="evidence" value="ECO:0007669"/>
    <property type="project" value="TreeGrafter"/>
</dbReference>
<dbReference type="Proteomes" id="UP001107558">
    <property type="component" value="Chromosome 3"/>
</dbReference>
<evidence type="ECO:0000256" key="5">
    <source>
        <dbReference type="ARBA" id="ARBA00022777"/>
    </source>
</evidence>
<name>A0A9J6BMD3_POLVA</name>
<gene>
    <name evidence="12" type="ORF">PVAND_001159</name>
</gene>
<comment type="caution">
    <text evidence="12">The sequence shown here is derived from an EMBL/GenBank/DDBJ whole genome shotgun (WGS) entry which is preliminary data.</text>
</comment>
<evidence type="ECO:0000256" key="9">
    <source>
        <dbReference type="PROSITE-ProRule" id="PRU10141"/>
    </source>
</evidence>
<dbReference type="GO" id="GO:0035861">
    <property type="term" value="C:site of double-strand break"/>
    <property type="evidence" value="ECO:0007669"/>
    <property type="project" value="TreeGrafter"/>
</dbReference>
<keyword evidence="6 9" id="KW-0067">ATP-binding</keyword>
<keyword evidence="2 10" id="KW-0723">Serine/threonine-protein kinase</keyword>
<dbReference type="InterPro" id="IPR017441">
    <property type="entry name" value="Protein_kinase_ATP_BS"/>
</dbReference>
<comment type="catalytic activity">
    <reaction evidence="8">
        <text>L-seryl-[protein] + ATP = O-phospho-L-seryl-[protein] + ADP + H(+)</text>
        <dbReference type="Rhea" id="RHEA:17989"/>
        <dbReference type="Rhea" id="RHEA-COMP:9863"/>
        <dbReference type="Rhea" id="RHEA-COMP:11604"/>
        <dbReference type="ChEBI" id="CHEBI:15378"/>
        <dbReference type="ChEBI" id="CHEBI:29999"/>
        <dbReference type="ChEBI" id="CHEBI:30616"/>
        <dbReference type="ChEBI" id="CHEBI:83421"/>
        <dbReference type="ChEBI" id="CHEBI:456216"/>
        <dbReference type="EC" id="2.7.11.1"/>
    </reaction>
</comment>
<keyword evidence="13" id="KW-1185">Reference proteome</keyword>
<evidence type="ECO:0000256" key="4">
    <source>
        <dbReference type="ARBA" id="ARBA00022741"/>
    </source>
</evidence>
<dbReference type="Gene3D" id="1.10.510.10">
    <property type="entry name" value="Transferase(Phosphotransferase) domain 1"/>
    <property type="match status" value="1"/>
</dbReference>
<evidence type="ECO:0000256" key="10">
    <source>
        <dbReference type="RuleBase" id="RU000304"/>
    </source>
</evidence>
<dbReference type="InterPro" id="IPR011009">
    <property type="entry name" value="Kinase-like_dom_sf"/>
</dbReference>
<evidence type="ECO:0000256" key="7">
    <source>
        <dbReference type="ARBA" id="ARBA00047899"/>
    </source>
</evidence>
<dbReference type="PROSITE" id="PS00108">
    <property type="entry name" value="PROTEIN_KINASE_ST"/>
    <property type="match status" value="1"/>
</dbReference>
<dbReference type="EMBL" id="JADBJN010000003">
    <property type="protein sequence ID" value="KAG5670930.1"/>
    <property type="molecule type" value="Genomic_DNA"/>
</dbReference>
<dbReference type="GO" id="GO:0005524">
    <property type="term" value="F:ATP binding"/>
    <property type="evidence" value="ECO:0007669"/>
    <property type="project" value="UniProtKB-UniRule"/>
</dbReference>
<dbReference type="PANTHER" id="PTHR43895">
    <property type="entry name" value="CALCIUM/CALMODULIN-DEPENDENT PROTEIN KINASE KINASE-RELATED"/>
    <property type="match status" value="1"/>
</dbReference>
<keyword evidence="5" id="KW-0418">Kinase</keyword>
<evidence type="ECO:0000313" key="13">
    <source>
        <dbReference type="Proteomes" id="UP001107558"/>
    </source>
</evidence>
<proteinExistence type="inferred from homology"/>
<dbReference type="SMART" id="SM00220">
    <property type="entry name" value="S_TKc"/>
    <property type="match status" value="1"/>
</dbReference>
<dbReference type="FunFam" id="1.10.510.10:FF:000571">
    <property type="entry name" value="Maternal embryonic leucine zipper kinase"/>
    <property type="match status" value="1"/>
</dbReference>
<dbReference type="GO" id="GO:0005737">
    <property type="term" value="C:cytoplasm"/>
    <property type="evidence" value="ECO:0007669"/>
    <property type="project" value="TreeGrafter"/>
</dbReference>
<dbReference type="GO" id="GO:0004674">
    <property type="term" value="F:protein serine/threonine kinase activity"/>
    <property type="evidence" value="ECO:0007669"/>
    <property type="project" value="UniProtKB-KW"/>
</dbReference>
<evidence type="ECO:0000256" key="8">
    <source>
        <dbReference type="ARBA" id="ARBA00048679"/>
    </source>
</evidence>
<dbReference type="InterPro" id="IPR000719">
    <property type="entry name" value="Prot_kinase_dom"/>
</dbReference>
<protein>
    <recommendedName>
        <fullName evidence="1">non-specific serine/threonine protein kinase</fullName>
        <ecNumber evidence="1">2.7.11.1</ecNumber>
    </recommendedName>
</protein>
<dbReference type="OrthoDB" id="539158at2759"/>
<dbReference type="GO" id="GO:0007095">
    <property type="term" value="P:mitotic G2 DNA damage checkpoint signaling"/>
    <property type="evidence" value="ECO:0007669"/>
    <property type="project" value="TreeGrafter"/>
</dbReference>
<organism evidence="12 13">
    <name type="scientific">Polypedilum vanderplanki</name>
    <name type="common">Sleeping chironomid midge</name>
    <dbReference type="NCBI Taxonomy" id="319348"/>
    <lineage>
        <taxon>Eukaryota</taxon>
        <taxon>Metazoa</taxon>
        <taxon>Ecdysozoa</taxon>
        <taxon>Arthropoda</taxon>
        <taxon>Hexapoda</taxon>
        <taxon>Insecta</taxon>
        <taxon>Pterygota</taxon>
        <taxon>Neoptera</taxon>
        <taxon>Endopterygota</taxon>
        <taxon>Diptera</taxon>
        <taxon>Nematocera</taxon>
        <taxon>Chironomoidea</taxon>
        <taxon>Chironomidae</taxon>
        <taxon>Chironominae</taxon>
        <taxon>Polypedilum</taxon>
        <taxon>Polypedilum</taxon>
    </lineage>
</organism>
<evidence type="ECO:0000313" key="12">
    <source>
        <dbReference type="EMBL" id="KAG5670930.1"/>
    </source>
</evidence>
<reference evidence="12" key="1">
    <citation type="submission" date="2021-03" db="EMBL/GenBank/DDBJ databases">
        <title>Chromosome level genome of the anhydrobiotic midge Polypedilum vanderplanki.</title>
        <authorList>
            <person name="Yoshida Y."/>
            <person name="Kikawada T."/>
            <person name="Gusev O."/>
        </authorList>
    </citation>
    <scope>NUCLEOTIDE SEQUENCE</scope>
    <source>
        <strain evidence="12">NIAS01</strain>
        <tissue evidence="12">Whole body or cell culture</tissue>
    </source>
</reference>
<feature type="binding site" evidence="9">
    <location>
        <position position="44"/>
    </location>
    <ligand>
        <name>ATP</name>
        <dbReference type="ChEBI" id="CHEBI:30616"/>
    </ligand>
</feature>
<dbReference type="PROSITE" id="PS50011">
    <property type="entry name" value="PROTEIN_KINASE_DOM"/>
    <property type="match status" value="1"/>
</dbReference>